<organism evidence="1 2">
    <name type="scientific">Dreissena polymorpha</name>
    <name type="common">Zebra mussel</name>
    <name type="synonym">Mytilus polymorpha</name>
    <dbReference type="NCBI Taxonomy" id="45954"/>
    <lineage>
        <taxon>Eukaryota</taxon>
        <taxon>Metazoa</taxon>
        <taxon>Spiralia</taxon>
        <taxon>Lophotrochozoa</taxon>
        <taxon>Mollusca</taxon>
        <taxon>Bivalvia</taxon>
        <taxon>Autobranchia</taxon>
        <taxon>Heteroconchia</taxon>
        <taxon>Euheterodonta</taxon>
        <taxon>Imparidentia</taxon>
        <taxon>Neoheterodontei</taxon>
        <taxon>Myida</taxon>
        <taxon>Dreissenoidea</taxon>
        <taxon>Dreissenidae</taxon>
        <taxon>Dreissena</taxon>
    </lineage>
</organism>
<evidence type="ECO:0000313" key="2">
    <source>
        <dbReference type="Proteomes" id="UP000828390"/>
    </source>
</evidence>
<reference evidence="1" key="1">
    <citation type="journal article" date="2019" name="bioRxiv">
        <title>The Genome of the Zebra Mussel, Dreissena polymorpha: A Resource for Invasive Species Research.</title>
        <authorList>
            <person name="McCartney M.A."/>
            <person name="Auch B."/>
            <person name="Kono T."/>
            <person name="Mallez S."/>
            <person name="Zhang Y."/>
            <person name="Obille A."/>
            <person name="Becker A."/>
            <person name="Abrahante J.E."/>
            <person name="Garbe J."/>
            <person name="Badalamenti J.P."/>
            <person name="Herman A."/>
            <person name="Mangelson H."/>
            <person name="Liachko I."/>
            <person name="Sullivan S."/>
            <person name="Sone E.D."/>
            <person name="Koren S."/>
            <person name="Silverstein K.A.T."/>
            <person name="Beckman K.B."/>
            <person name="Gohl D.M."/>
        </authorList>
    </citation>
    <scope>NUCLEOTIDE SEQUENCE</scope>
    <source>
        <strain evidence="1">Duluth1</strain>
        <tissue evidence="1">Whole animal</tissue>
    </source>
</reference>
<gene>
    <name evidence="1" type="ORF">DPMN_112835</name>
</gene>
<protein>
    <submittedName>
        <fullName evidence="1">Uncharacterized protein</fullName>
    </submittedName>
</protein>
<sequence>MISRNCPCEHLYYDVFLLFFLKDQHVENDFISLLKEIQSTRPLHVVFGKVWSPDRDPIGKQVPGTPAYVSLLCDTTRVCFIESIPLQSVFE</sequence>
<proteinExistence type="predicted"/>
<evidence type="ECO:0000313" key="1">
    <source>
        <dbReference type="EMBL" id="KAH3839405.1"/>
    </source>
</evidence>
<dbReference type="EMBL" id="JAIWYP010000004">
    <property type="protein sequence ID" value="KAH3839405.1"/>
    <property type="molecule type" value="Genomic_DNA"/>
</dbReference>
<dbReference type="AlphaFoldDB" id="A0A9D4KGD8"/>
<comment type="caution">
    <text evidence="1">The sequence shown here is derived from an EMBL/GenBank/DDBJ whole genome shotgun (WGS) entry which is preliminary data.</text>
</comment>
<accession>A0A9D4KGD8</accession>
<reference evidence="1" key="2">
    <citation type="submission" date="2020-11" db="EMBL/GenBank/DDBJ databases">
        <authorList>
            <person name="McCartney M.A."/>
            <person name="Auch B."/>
            <person name="Kono T."/>
            <person name="Mallez S."/>
            <person name="Becker A."/>
            <person name="Gohl D.M."/>
            <person name="Silverstein K.A.T."/>
            <person name="Koren S."/>
            <person name="Bechman K.B."/>
            <person name="Herman A."/>
            <person name="Abrahante J.E."/>
            <person name="Garbe J."/>
        </authorList>
    </citation>
    <scope>NUCLEOTIDE SEQUENCE</scope>
    <source>
        <strain evidence="1">Duluth1</strain>
        <tissue evidence="1">Whole animal</tissue>
    </source>
</reference>
<name>A0A9D4KGD8_DREPO</name>
<keyword evidence="2" id="KW-1185">Reference proteome</keyword>
<dbReference type="Proteomes" id="UP000828390">
    <property type="component" value="Unassembled WGS sequence"/>
</dbReference>